<reference evidence="3 4" key="1">
    <citation type="submission" date="2014-09" db="EMBL/GenBank/DDBJ databases">
        <title>Complete genome sequence of Endomicrobium proavitum.</title>
        <authorList>
            <person name="Zheng H."/>
        </authorList>
    </citation>
    <scope>NUCLEOTIDE SEQUENCE [LARGE SCALE GENOMIC DNA]</scope>
    <source>
        <strain evidence="3 4">Rsa215</strain>
    </source>
</reference>
<evidence type="ECO:0000313" key="3">
    <source>
        <dbReference type="EMBL" id="AKL98642.1"/>
    </source>
</evidence>
<dbReference type="InterPro" id="IPR005546">
    <property type="entry name" value="Autotransporte_beta"/>
</dbReference>
<sequence length="903" mass="92693">MSFMLKTLGSKAFSAAVCFLFMFSNLSLAGQYIDLTGSISYDVYGNGDEGTGAFPSGGVADLKDPNGNTVNITNVTTPSIGIYAAFFMESYVAAIQKDINVNNNTLTISNSIFNYVEAFGAYAAFIASGSAAFVGNISATRNAASINNSTFGDANVGGVIEFRISDSATFTGSMFATENVISIDNSTALNSAYAVAVTGVAGTVRNTAIFTGNVSAIGDAILINNSDFIGSVDATAVARFAAHDTAAFVGDVSTVRNVIAINDSTFDAELNAIVETGAEVNGSAALTGNIFAAGNIISINNSTVADAEIDISAYTAPNGSAATTGNISAVGNAISIANSTFDAAPRAFKLIVSARAVAIGGSASSAGNVSATGNVIQIADSAFNNNSSIVGGNAGAETDLGATFTGDLYATNNTVNISGNTIFAAGKDTIIYGGYAVRTGYNGTQFAADGTTNFIDDAFTGNTLNLRTKGLVVSGVQNFQNYNFYLPDNINNGEAMITATDGNGESIINASKSNGAIRLRDANIKVYTVNPLNIGDRYVLIKSSSYNFDGSPSDVTIAKNKLKIFEVGLSIDPVGSGEELAVAVTGVKVNPQSKALSEERVASIAFIGQGADLIADKAYASAAASLSSINSGRFAPFIAISGGKSRYKTGSHADISGVTLAAGLAKGFEIKNASITAGAFIEHGNGKYESLNAFNSSGVNDVFANGIMQYTGGGLFGKIDFRNNFYVEASGRAGGAGSNFNSDSIIDATTGLNANYDYESMYFGAHIGGGYNYKINDKFGLNGSAKYFYAQQAGKDISTAMGEKVKFAGINSQRVKIGAKLEYVAAEKITPYIGGAFEYELAGKADAKIEGLSVDAPSIEGASGIGEIGVSGSIGKFIIDIGAKGYAGARQGVEGMLKAKLTI</sequence>
<evidence type="ECO:0000259" key="2">
    <source>
        <dbReference type="PROSITE" id="PS51208"/>
    </source>
</evidence>
<dbReference type="Gene3D" id="2.40.128.130">
    <property type="entry name" value="Autotransporter beta-domain"/>
    <property type="match status" value="1"/>
</dbReference>
<feature type="signal peptide" evidence="1">
    <location>
        <begin position="1"/>
        <end position="29"/>
    </location>
</feature>
<dbReference type="Proteomes" id="UP000035337">
    <property type="component" value="Chromosome"/>
</dbReference>
<gene>
    <name evidence="3" type="ORF">Epro_1263</name>
</gene>
<dbReference type="AlphaFoldDB" id="A0A0G3WLA1"/>
<dbReference type="SUPFAM" id="SSF103515">
    <property type="entry name" value="Autotransporter"/>
    <property type="match status" value="1"/>
</dbReference>
<proteinExistence type="predicted"/>
<dbReference type="KEGG" id="epo:Epro_1263"/>
<evidence type="ECO:0000256" key="1">
    <source>
        <dbReference type="SAM" id="SignalP"/>
    </source>
</evidence>
<feature type="domain" description="Autotransporter" evidence="2">
    <location>
        <begin position="629"/>
        <end position="903"/>
    </location>
</feature>
<dbReference type="PATRIC" id="fig|1408281.3.peg.1306"/>
<feature type="chain" id="PRO_5005186000" evidence="1">
    <location>
        <begin position="30"/>
        <end position="903"/>
    </location>
</feature>
<dbReference type="STRING" id="1408281.Epro_1263"/>
<keyword evidence="1" id="KW-0732">Signal</keyword>
<organism evidence="3 4">
    <name type="scientific">Endomicrobium proavitum</name>
    <dbReference type="NCBI Taxonomy" id="1408281"/>
    <lineage>
        <taxon>Bacteria</taxon>
        <taxon>Pseudomonadati</taxon>
        <taxon>Elusimicrobiota</taxon>
        <taxon>Endomicrobiia</taxon>
        <taxon>Endomicrobiales</taxon>
        <taxon>Endomicrobiaceae</taxon>
        <taxon>Endomicrobium</taxon>
    </lineage>
</organism>
<dbReference type="PROSITE" id="PS51208">
    <property type="entry name" value="AUTOTRANSPORTER"/>
    <property type="match status" value="1"/>
</dbReference>
<name>A0A0G3WLA1_9BACT</name>
<dbReference type="EMBL" id="CP009498">
    <property type="protein sequence ID" value="AKL98642.1"/>
    <property type="molecule type" value="Genomic_DNA"/>
</dbReference>
<protein>
    <submittedName>
        <fullName evidence="3">Putative Outer membrane autotransporter barrel domain protein</fullName>
    </submittedName>
</protein>
<accession>A0A0G3WLA1</accession>
<dbReference type="InterPro" id="IPR036709">
    <property type="entry name" value="Autotransporte_beta_dom_sf"/>
</dbReference>
<evidence type="ECO:0000313" key="4">
    <source>
        <dbReference type="Proteomes" id="UP000035337"/>
    </source>
</evidence>
<keyword evidence="4" id="KW-1185">Reference proteome</keyword>